<keyword evidence="1" id="KW-0805">Transcription regulation</keyword>
<sequence length="292" mass="32061">MTPARDEPSEPPPAREHPAPWRALSVARRIVTPGVVEWEQPPSDRFRIVAHLRGTARFEADTGDGRWRSASCAPGDACLVPPGRRVRLRSRLLGPGPLETVHVLLPADVFERHTAEVPDSPPADLQSLERLAEQDPLITSMAAALLRARDAGAGQLYADSAAEYLAAHLLAPPHSGPAEPHALGTRQMDTVTAYMRAHLHDRIGLDDLAREVAMSRFHFLRLFSAATGQTPHQFLTGLRIEAARRLLEAGDEPVGRIGLLCGFSTASHFTTVFRRYVGRTPTDYRRLRRGPG</sequence>
<keyword evidence="2" id="KW-0238">DNA-binding</keyword>
<dbReference type="AlphaFoldDB" id="A0AAU2A7J8"/>
<gene>
    <name evidence="6" type="ORF">OHA22_34150</name>
</gene>
<dbReference type="Gene3D" id="1.10.10.60">
    <property type="entry name" value="Homeodomain-like"/>
    <property type="match status" value="2"/>
</dbReference>
<dbReference type="PROSITE" id="PS00041">
    <property type="entry name" value="HTH_ARAC_FAMILY_1"/>
    <property type="match status" value="1"/>
</dbReference>
<dbReference type="InterPro" id="IPR018060">
    <property type="entry name" value="HTH_AraC"/>
</dbReference>
<dbReference type="SUPFAM" id="SSF51182">
    <property type="entry name" value="RmlC-like cupins"/>
    <property type="match status" value="1"/>
</dbReference>
<dbReference type="GO" id="GO:0043565">
    <property type="term" value="F:sequence-specific DNA binding"/>
    <property type="evidence" value="ECO:0007669"/>
    <property type="project" value="InterPro"/>
</dbReference>
<name>A0AAU2A7J8_9ACTN</name>
<dbReference type="InterPro" id="IPR009057">
    <property type="entry name" value="Homeodomain-like_sf"/>
</dbReference>
<keyword evidence="3" id="KW-0804">Transcription</keyword>
<dbReference type="InterPro" id="IPR020449">
    <property type="entry name" value="Tscrpt_reg_AraC-type_HTH"/>
</dbReference>
<dbReference type="SUPFAM" id="SSF46689">
    <property type="entry name" value="Homeodomain-like"/>
    <property type="match status" value="2"/>
</dbReference>
<dbReference type="EMBL" id="CP108222">
    <property type="protein sequence ID" value="WTT20213.1"/>
    <property type="molecule type" value="Genomic_DNA"/>
</dbReference>
<dbReference type="PANTHER" id="PTHR46796">
    <property type="entry name" value="HTH-TYPE TRANSCRIPTIONAL ACTIVATOR RHAS-RELATED"/>
    <property type="match status" value="1"/>
</dbReference>
<evidence type="ECO:0000256" key="2">
    <source>
        <dbReference type="ARBA" id="ARBA00023125"/>
    </source>
</evidence>
<dbReference type="GO" id="GO:0003700">
    <property type="term" value="F:DNA-binding transcription factor activity"/>
    <property type="evidence" value="ECO:0007669"/>
    <property type="project" value="InterPro"/>
</dbReference>
<dbReference type="PANTHER" id="PTHR46796:SF6">
    <property type="entry name" value="ARAC SUBFAMILY"/>
    <property type="match status" value="1"/>
</dbReference>
<protein>
    <submittedName>
        <fullName evidence="6">AraC family transcriptional regulator</fullName>
    </submittedName>
</protein>
<dbReference type="InterPro" id="IPR050204">
    <property type="entry name" value="AraC_XylS_family_regulators"/>
</dbReference>
<evidence type="ECO:0000256" key="4">
    <source>
        <dbReference type="SAM" id="MobiDB-lite"/>
    </source>
</evidence>
<dbReference type="Pfam" id="PF12833">
    <property type="entry name" value="HTH_18"/>
    <property type="match status" value="1"/>
</dbReference>
<dbReference type="SMART" id="SM00342">
    <property type="entry name" value="HTH_ARAC"/>
    <property type="match status" value="1"/>
</dbReference>
<dbReference type="PRINTS" id="PR00032">
    <property type="entry name" value="HTHARAC"/>
</dbReference>
<feature type="domain" description="HTH araC/xylS-type" evidence="5">
    <location>
        <begin position="189"/>
        <end position="287"/>
    </location>
</feature>
<evidence type="ECO:0000259" key="5">
    <source>
        <dbReference type="PROSITE" id="PS01124"/>
    </source>
</evidence>
<reference evidence="6" key="1">
    <citation type="submission" date="2022-10" db="EMBL/GenBank/DDBJ databases">
        <title>The complete genomes of actinobacterial strains from the NBC collection.</title>
        <authorList>
            <person name="Joergensen T.S."/>
            <person name="Alvarez Arevalo M."/>
            <person name="Sterndorff E.B."/>
            <person name="Faurdal D."/>
            <person name="Vuksanovic O."/>
            <person name="Mourched A.-S."/>
            <person name="Charusanti P."/>
            <person name="Shaw S."/>
            <person name="Blin K."/>
            <person name="Weber T."/>
        </authorList>
    </citation>
    <scope>NUCLEOTIDE SEQUENCE</scope>
    <source>
        <strain evidence="6">NBC_00093</strain>
    </source>
</reference>
<dbReference type="PROSITE" id="PS01124">
    <property type="entry name" value="HTH_ARAC_FAMILY_2"/>
    <property type="match status" value="1"/>
</dbReference>
<evidence type="ECO:0000313" key="6">
    <source>
        <dbReference type="EMBL" id="WTT20213.1"/>
    </source>
</evidence>
<accession>A0AAU2A7J8</accession>
<evidence type="ECO:0000256" key="3">
    <source>
        <dbReference type="ARBA" id="ARBA00023163"/>
    </source>
</evidence>
<organism evidence="6">
    <name type="scientific">Streptomyces sp. NBC_00093</name>
    <dbReference type="NCBI Taxonomy" id="2975649"/>
    <lineage>
        <taxon>Bacteria</taxon>
        <taxon>Bacillati</taxon>
        <taxon>Actinomycetota</taxon>
        <taxon>Actinomycetes</taxon>
        <taxon>Kitasatosporales</taxon>
        <taxon>Streptomycetaceae</taxon>
        <taxon>Streptomyces</taxon>
    </lineage>
</organism>
<proteinExistence type="predicted"/>
<feature type="compositionally biased region" description="Basic and acidic residues" evidence="4">
    <location>
        <begin position="1"/>
        <end position="19"/>
    </location>
</feature>
<feature type="region of interest" description="Disordered" evidence="4">
    <location>
        <begin position="1"/>
        <end position="20"/>
    </location>
</feature>
<evidence type="ECO:0000256" key="1">
    <source>
        <dbReference type="ARBA" id="ARBA00023015"/>
    </source>
</evidence>
<dbReference type="InterPro" id="IPR011051">
    <property type="entry name" value="RmlC_Cupin_sf"/>
</dbReference>
<dbReference type="InterPro" id="IPR018062">
    <property type="entry name" value="HTH_AraC-typ_CS"/>
</dbReference>